<reference evidence="2 3" key="1">
    <citation type="submission" date="2016-10" db="EMBL/GenBank/DDBJ databases">
        <title>The genome sequence of Colletotrichum fioriniae PJ7.</title>
        <authorList>
            <person name="Baroncelli R."/>
        </authorList>
    </citation>
    <scope>NUCLEOTIDE SEQUENCE [LARGE SCALE GENOMIC DNA]</scope>
    <source>
        <strain evidence="2 3">IMI 309622</strain>
    </source>
</reference>
<proteinExistence type="predicted"/>
<gene>
    <name evidence="2" type="ORF">CCOS01_04684</name>
</gene>
<dbReference type="Proteomes" id="UP001240678">
    <property type="component" value="Unassembled WGS sequence"/>
</dbReference>
<keyword evidence="3" id="KW-1185">Reference proteome</keyword>
<sequence length="183" mass="20414">MLNERAASVWPPPISSIAGESIASKLAMSALTGPVIIGTHDRGPCKTLQSRQIAPDEGLDEGYMQCAQHSGFHTPQTQTRILSLHCSLRDAKVNGPNTRNPRDLSSLPRSRTRRNSKWHAAPVGSSSRPSRHTSSFLWIHTSVAQQTQRERHPCEFREKREPILDGWLHRLIKMLPVCLSVSL</sequence>
<feature type="region of interest" description="Disordered" evidence="1">
    <location>
        <begin position="92"/>
        <end position="132"/>
    </location>
</feature>
<evidence type="ECO:0000313" key="3">
    <source>
        <dbReference type="Proteomes" id="UP001240678"/>
    </source>
</evidence>
<dbReference type="RefSeq" id="XP_060316823.1">
    <property type="nucleotide sequence ID" value="XM_060452865.1"/>
</dbReference>
<evidence type="ECO:0000256" key="1">
    <source>
        <dbReference type="SAM" id="MobiDB-lite"/>
    </source>
</evidence>
<protein>
    <submittedName>
        <fullName evidence="2">Uncharacterized protein</fullName>
    </submittedName>
</protein>
<name>A0AAJ0E4N9_9PEZI</name>
<dbReference type="AlphaFoldDB" id="A0AAJ0E4N9"/>
<accession>A0AAJ0E4N9</accession>
<comment type="caution">
    <text evidence="2">The sequence shown here is derived from an EMBL/GenBank/DDBJ whole genome shotgun (WGS) entry which is preliminary data.</text>
</comment>
<dbReference type="EMBL" id="MOOE01000004">
    <property type="protein sequence ID" value="KAK1532701.1"/>
    <property type="molecule type" value="Genomic_DNA"/>
</dbReference>
<organism evidence="2 3">
    <name type="scientific">Colletotrichum costaricense</name>
    <dbReference type="NCBI Taxonomy" id="1209916"/>
    <lineage>
        <taxon>Eukaryota</taxon>
        <taxon>Fungi</taxon>
        <taxon>Dikarya</taxon>
        <taxon>Ascomycota</taxon>
        <taxon>Pezizomycotina</taxon>
        <taxon>Sordariomycetes</taxon>
        <taxon>Hypocreomycetidae</taxon>
        <taxon>Glomerellales</taxon>
        <taxon>Glomerellaceae</taxon>
        <taxon>Colletotrichum</taxon>
        <taxon>Colletotrichum acutatum species complex</taxon>
    </lineage>
</organism>
<dbReference type="GeneID" id="85336412"/>
<evidence type="ECO:0000313" key="2">
    <source>
        <dbReference type="EMBL" id="KAK1532701.1"/>
    </source>
</evidence>